<gene>
    <name evidence="1" type="ORF">RRF57_001491</name>
</gene>
<evidence type="ECO:0000313" key="1">
    <source>
        <dbReference type="EMBL" id="KAK5625776.1"/>
    </source>
</evidence>
<dbReference type="AlphaFoldDB" id="A0AAN7Z661"/>
<name>A0AAN7Z661_9PEZI</name>
<comment type="caution">
    <text evidence="1">The sequence shown here is derived from an EMBL/GenBank/DDBJ whole genome shotgun (WGS) entry which is preliminary data.</text>
</comment>
<keyword evidence="2" id="KW-1185">Reference proteome</keyword>
<evidence type="ECO:0000313" key="2">
    <source>
        <dbReference type="Proteomes" id="UP001305414"/>
    </source>
</evidence>
<proteinExistence type="predicted"/>
<organism evidence="1 2">
    <name type="scientific">Xylaria bambusicola</name>
    <dbReference type="NCBI Taxonomy" id="326684"/>
    <lineage>
        <taxon>Eukaryota</taxon>
        <taxon>Fungi</taxon>
        <taxon>Dikarya</taxon>
        <taxon>Ascomycota</taxon>
        <taxon>Pezizomycotina</taxon>
        <taxon>Sordariomycetes</taxon>
        <taxon>Xylariomycetidae</taxon>
        <taxon>Xylariales</taxon>
        <taxon>Xylariaceae</taxon>
        <taxon>Xylaria</taxon>
    </lineage>
</organism>
<protein>
    <submittedName>
        <fullName evidence="1">Uncharacterized protein</fullName>
    </submittedName>
</protein>
<dbReference type="Proteomes" id="UP001305414">
    <property type="component" value="Unassembled WGS sequence"/>
</dbReference>
<reference evidence="1 2" key="1">
    <citation type="submission" date="2023-10" db="EMBL/GenBank/DDBJ databases">
        <title>Draft genome sequence of Xylaria bambusicola isolate GMP-LS, the root and basal stem rot pathogen of sugarcane in Indonesia.</title>
        <authorList>
            <person name="Selvaraj P."/>
            <person name="Muralishankar V."/>
            <person name="Muruganantham S."/>
            <person name="Sp S."/>
            <person name="Haryani S."/>
            <person name="Lau K.J.X."/>
            <person name="Naqvi N.I."/>
        </authorList>
    </citation>
    <scope>NUCLEOTIDE SEQUENCE [LARGE SCALE GENOMIC DNA]</scope>
    <source>
        <strain evidence="1">GMP-LS</strain>
    </source>
</reference>
<sequence>MTCIGVENRNVGLERGMVYGILNEFGLAMWLEAIYLPPLDWVDVGQFIGRSPHNRTISLV</sequence>
<dbReference type="EMBL" id="JAWHQM010000002">
    <property type="protein sequence ID" value="KAK5625776.1"/>
    <property type="molecule type" value="Genomic_DNA"/>
</dbReference>
<accession>A0AAN7Z661</accession>